<sequence>MKVGVPLTADCYERMLREGKFDGISLLLIACLTLKSNTFTVHFYRKMNMAKKYTHLYSDFSYQGQKCLCERDFLDAMKNGNRPTFTIDAFVYLQDNTVGWLRFIPKRSETVIFLLTSTTIEKDNLIFPYGHHAVYLG</sequence>
<keyword evidence="1" id="KW-0472">Membrane</keyword>
<feature type="transmembrane region" description="Helical" evidence="1">
    <location>
        <begin position="24"/>
        <end position="44"/>
    </location>
</feature>
<accession>A0A164JVY6</accession>
<keyword evidence="1" id="KW-1133">Transmembrane helix</keyword>
<evidence type="ECO:0000256" key="1">
    <source>
        <dbReference type="SAM" id="Phobius"/>
    </source>
</evidence>
<organism evidence="2 3">
    <name type="scientific">Daphnia magna</name>
    <dbReference type="NCBI Taxonomy" id="35525"/>
    <lineage>
        <taxon>Eukaryota</taxon>
        <taxon>Metazoa</taxon>
        <taxon>Ecdysozoa</taxon>
        <taxon>Arthropoda</taxon>
        <taxon>Crustacea</taxon>
        <taxon>Branchiopoda</taxon>
        <taxon>Diplostraca</taxon>
        <taxon>Cladocera</taxon>
        <taxon>Anomopoda</taxon>
        <taxon>Daphniidae</taxon>
        <taxon>Daphnia</taxon>
    </lineage>
</organism>
<dbReference type="EMBL" id="LRGB01003695">
    <property type="protein sequence ID" value="KZS02708.1"/>
    <property type="molecule type" value="Genomic_DNA"/>
</dbReference>
<keyword evidence="1" id="KW-0812">Transmembrane</keyword>
<comment type="caution">
    <text evidence="2">The sequence shown here is derived from an EMBL/GenBank/DDBJ whole genome shotgun (WGS) entry which is preliminary data.</text>
</comment>
<name>A0A164JVY6_9CRUS</name>
<dbReference type="AlphaFoldDB" id="A0A164JVY6"/>
<reference evidence="2 3" key="1">
    <citation type="submission" date="2016-03" db="EMBL/GenBank/DDBJ databases">
        <title>EvidentialGene: Evidence-directed Construction of Genes on Genomes.</title>
        <authorList>
            <person name="Gilbert D.G."/>
            <person name="Choi J.-H."/>
            <person name="Mockaitis K."/>
            <person name="Colbourne J."/>
            <person name="Pfrender M."/>
        </authorList>
    </citation>
    <scope>NUCLEOTIDE SEQUENCE [LARGE SCALE GENOMIC DNA]</scope>
    <source>
        <strain evidence="2 3">Xinb3</strain>
        <tissue evidence="2">Complete organism</tissue>
    </source>
</reference>
<gene>
    <name evidence="2" type="ORF">APZ42_000142</name>
</gene>
<proteinExistence type="predicted"/>
<dbReference type="Proteomes" id="UP000076858">
    <property type="component" value="Unassembled WGS sequence"/>
</dbReference>
<evidence type="ECO:0000313" key="2">
    <source>
        <dbReference type="EMBL" id="KZS02708.1"/>
    </source>
</evidence>
<keyword evidence="3" id="KW-1185">Reference proteome</keyword>
<protein>
    <submittedName>
        <fullName evidence="2">Uncharacterized protein</fullName>
    </submittedName>
</protein>
<evidence type="ECO:0000313" key="3">
    <source>
        <dbReference type="Proteomes" id="UP000076858"/>
    </source>
</evidence>
<feature type="non-terminal residue" evidence="2">
    <location>
        <position position="137"/>
    </location>
</feature>